<comment type="caution">
    <text evidence="4">The sequence shown here is derived from an EMBL/GenBank/DDBJ whole genome shotgun (WGS) entry which is preliminary data.</text>
</comment>
<dbReference type="Pfam" id="PF00483">
    <property type="entry name" value="NTP_transferase"/>
    <property type="match status" value="1"/>
</dbReference>
<keyword evidence="5" id="KW-1185">Reference proteome</keyword>
<dbReference type="InterPro" id="IPR005835">
    <property type="entry name" value="NTP_transferase_dom"/>
</dbReference>
<evidence type="ECO:0000313" key="5">
    <source>
        <dbReference type="Proteomes" id="UP001271769"/>
    </source>
</evidence>
<proteinExistence type="predicted"/>
<dbReference type="Proteomes" id="UP001271769">
    <property type="component" value="Unassembled WGS sequence"/>
</dbReference>
<evidence type="ECO:0000256" key="2">
    <source>
        <dbReference type="ARBA" id="ARBA00022695"/>
    </source>
</evidence>
<organism evidence="4 5">
    <name type="scientific">Dongia rigui</name>
    <dbReference type="NCBI Taxonomy" id="940149"/>
    <lineage>
        <taxon>Bacteria</taxon>
        <taxon>Pseudomonadati</taxon>
        <taxon>Pseudomonadota</taxon>
        <taxon>Alphaproteobacteria</taxon>
        <taxon>Rhodospirillales</taxon>
        <taxon>Dongiaceae</taxon>
        <taxon>Dongia</taxon>
    </lineage>
</organism>
<name>A0ABU5DU37_9PROT</name>
<dbReference type="PANTHER" id="PTHR43584">
    <property type="entry name" value="NUCLEOTIDYL TRANSFERASE"/>
    <property type="match status" value="1"/>
</dbReference>
<dbReference type="PANTHER" id="PTHR43584:SF8">
    <property type="entry name" value="N-ACETYLMURAMATE ALPHA-1-PHOSPHATE URIDYLYLTRANSFERASE"/>
    <property type="match status" value="1"/>
</dbReference>
<dbReference type="SUPFAM" id="SSF53448">
    <property type="entry name" value="Nucleotide-diphospho-sugar transferases"/>
    <property type="match status" value="1"/>
</dbReference>
<keyword evidence="1" id="KW-0808">Transferase</keyword>
<dbReference type="EMBL" id="JAXCLX010000001">
    <property type="protein sequence ID" value="MDY0870834.1"/>
    <property type="molecule type" value="Genomic_DNA"/>
</dbReference>
<dbReference type="InterPro" id="IPR050065">
    <property type="entry name" value="GlmU-like"/>
</dbReference>
<evidence type="ECO:0000259" key="3">
    <source>
        <dbReference type="Pfam" id="PF00483"/>
    </source>
</evidence>
<keyword evidence="2" id="KW-0548">Nucleotidyltransferase</keyword>
<protein>
    <submittedName>
        <fullName evidence="4">Nucleotidyltransferase family protein</fullName>
    </submittedName>
</protein>
<sequence>MPSDRINVPKTAMVMAAGFGTRLRPFTETTPKALVPVLGVPMLDVVLNRLVAVGVQRAVINLHHLGDKIREHLKNRRDIEIVFSEEAEILETGGGIVQALPLLGDEPFYAVNAKIIWLNGKTDALVRLAQNWDDARMDALLLLQSTVTAVGYDGKGDFTMDQEGRVRRRLGWQVAPFLYAGIQICHPRLFRDPPKGAFSTNVVWDRAIEEDRLFGLRHDGEWYHVSTPQHLVDVERHLSFHGIKF</sequence>
<dbReference type="CDD" id="cd06422">
    <property type="entry name" value="NTP_transferase_like_1"/>
    <property type="match status" value="1"/>
</dbReference>
<dbReference type="RefSeq" id="WP_320499187.1">
    <property type="nucleotide sequence ID" value="NZ_JAXCLX010000001.1"/>
</dbReference>
<reference evidence="4 5" key="1">
    <citation type="journal article" date="2013" name="Antonie Van Leeuwenhoek">
        <title>Dongia rigui sp. nov., isolated from freshwater of a large wetland in Korea.</title>
        <authorList>
            <person name="Baik K.S."/>
            <person name="Hwang Y.M."/>
            <person name="Choi J.S."/>
            <person name="Kwon J."/>
            <person name="Seong C.N."/>
        </authorList>
    </citation>
    <scope>NUCLEOTIDE SEQUENCE [LARGE SCALE GENOMIC DNA]</scope>
    <source>
        <strain evidence="4 5">04SU4-P</strain>
    </source>
</reference>
<feature type="domain" description="Nucleotidyl transferase" evidence="3">
    <location>
        <begin position="12"/>
        <end position="131"/>
    </location>
</feature>
<evidence type="ECO:0000256" key="1">
    <source>
        <dbReference type="ARBA" id="ARBA00022679"/>
    </source>
</evidence>
<dbReference type="Gene3D" id="3.90.550.10">
    <property type="entry name" value="Spore Coat Polysaccharide Biosynthesis Protein SpsA, Chain A"/>
    <property type="match status" value="1"/>
</dbReference>
<gene>
    <name evidence="4" type="ORF">SMD31_02830</name>
</gene>
<accession>A0ABU5DU37</accession>
<dbReference type="InterPro" id="IPR029044">
    <property type="entry name" value="Nucleotide-diphossugar_trans"/>
</dbReference>
<evidence type="ECO:0000313" key="4">
    <source>
        <dbReference type="EMBL" id="MDY0870834.1"/>
    </source>
</evidence>